<dbReference type="CDD" id="cd00130">
    <property type="entry name" value="PAS"/>
    <property type="match status" value="1"/>
</dbReference>
<dbReference type="RefSeq" id="WP_029329985.1">
    <property type="nucleotide sequence ID" value="NZ_LR732309.1"/>
</dbReference>
<dbReference type="GO" id="GO:0007165">
    <property type="term" value="P:signal transduction"/>
    <property type="evidence" value="ECO:0007669"/>
    <property type="project" value="UniProtKB-KW"/>
</dbReference>
<dbReference type="GO" id="GO:0006935">
    <property type="term" value="P:chemotaxis"/>
    <property type="evidence" value="ECO:0007669"/>
    <property type="project" value="InterPro"/>
</dbReference>
<gene>
    <name evidence="7" type="ORF">EXIGUO9Y_160004</name>
</gene>
<proteinExistence type="inferred from homology"/>
<dbReference type="SUPFAM" id="SSF58104">
    <property type="entry name" value="Methyl-accepting chemotaxis protein (MCP) signaling domain"/>
    <property type="match status" value="1"/>
</dbReference>
<dbReference type="PROSITE" id="PS50111">
    <property type="entry name" value="CHEMOTAXIS_TRANSDUC_2"/>
    <property type="match status" value="1"/>
</dbReference>
<evidence type="ECO:0000256" key="4">
    <source>
        <dbReference type="SAM" id="Coils"/>
    </source>
</evidence>
<keyword evidence="8" id="KW-1185">Reference proteome</keyword>
<dbReference type="SMART" id="SM00283">
    <property type="entry name" value="MA"/>
    <property type="match status" value="1"/>
</dbReference>
<reference evidence="7 8" key="1">
    <citation type="submission" date="2019-10" db="EMBL/GenBank/DDBJ databases">
        <authorList>
            <person name="Karimi E."/>
        </authorList>
    </citation>
    <scope>NUCLEOTIDE SEQUENCE [LARGE SCALE GENOMIC DNA]</scope>
    <source>
        <strain evidence="7">Exiguobacterium sp. 9Y</strain>
    </source>
</reference>
<dbReference type="AlphaFoldDB" id="A0A653I678"/>
<evidence type="ECO:0000256" key="2">
    <source>
        <dbReference type="ARBA" id="ARBA00029447"/>
    </source>
</evidence>
<keyword evidence="4" id="KW-0175">Coiled coil</keyword>
<feature type="domain" description="Methyl-accepting transducer" evidence="5">
    <location>
        <begin position="111"/>
        <end position="303"/>
    </location>
</feature>
<keyword evidence="1 3" id="KW-0807">Transducer</keyword>
<evidence type="ECO:0000256" key="3">
    <source>
        <dbReference type="PROSITE-ProRule" id="PRU00284"/>
    </source>
</evidence>
<accession>A0A653I678</accession>
<dbReference type="Pfam" id="PF08448">
    <property type="entry name" value="PAS_4"/>
    <property type="match status" value="1"/>
</dbReference>
<dbReference type="InterPro" id="IPR004089">
    <property type="entry name" value="MCPsignal_dom"/>
</dbReference>
<evidence type="ECO:0000313" key="7">
    <source>
        <dbReference type="EMBL" id="VWX34352.1"/>
    </source>
</evidence>
<dbReference type="SUPFAM" id="SSF55785">
    <property type="entry name" value="PYP-like sensor domain (PAS domain)"/>
    <property type="match status" value="1"/>
</dbReference>
<dbReference type="Proteomes" id="UP000439752">
    <property type="component" value="Unassembled WGS sequence"/>
</dbReference>
<evidence type="ECO:0000259" key="5">
    <source>
        <dbReference type="PROSITE" id="PS50111"/>
    </source>
</evidence>
<name>A0A653I678_9BACL</name>
<dbReference type="InterPro" id="IPR000014">
    <property type="entry name" value="PAS"/>
</dbReference>
<evidence type="ECO:0000313" key="8">
    <source>
        <dbReference type="Proteomes" id="UP000439752"/>
    </source>
</evidence>
<dbReference type="GO" id="GO:0016020">
    <property type="term" value="C:membrane"/>
    <property type="evidence" value="ECO:0007669"/>
    <property type="project" value="InterPro"/>
</dbReference>
<dbReference type="PANTHER" id="PTHR32089:SF112">
    <property type="entry name" value="LYSOZYME-LIKE PROTEIN-RELATED"/>
    <property type="match status" value="1"/>
</dbReference>
<sequence>MTTPLSNEKTLSSTHVLEALKTNVAMIRFDVQRRVVDVNDLFAKTMKYRRNEMIGMHHHLFCPTEFVNSPAYQELWNKLLSGFSAADKIKRIDSQGNAIWLEATYMPIYENDQVVGVVKIASDITSRQETIEEYATSFEEIATHLDERSFQGKQESEELKRTIEKMATDAKNNLQTLANLQAQSSEITKIAGTIKEIAAQTNLLSLNASIEAARAGEHGSGFNVVAMEVRNLSKLVELAVVNVRTTTDDMNKELSRIESGITRANEDASSSVRVMEETLSRFDTVSHAAETLNQTSKKFTTII</sequence>
<dbReference type="PANTHER" id="PTHR32089">
    <property type="entry name" value="METHYL-ACCEPTING CHEMOTAXIS PROTEIN MCPB"/>
    <property type="match status" value="1"/>
</dbReference>
<evidence type="ECO:0000259" key="6">
    <source>
        <dbReference type="PROSITE" id="PS50113"/>
    </source>
</evidence>
<feature type="domain" description="PAC" evidence="6">
    <location>
        <begin position="85"/>
        <end position="136"/>
    </location>
</feature>
<dbReference type="PROSITE" id="PS50113">
    <property type="entry name" value="PAC"/>
    <property type="match status" value="1"/>
</dbReference>
<dbReference type="Gene3D" id="3.30.450.20">
    <property type="entry name" value="PAS domain"/>
    <property type="match status" value="1"/>
</dbReference>
<dbReference type="PRINTS" id="PR00260">
    <property type="entry name" value="CHEMTRNSDUCR"/>
</dbReference>
<evidence type="ECO:0000256" key="1">
    <source>
        <dbReference type="ARBA" id="ARBA00023224"/>
    </source>
</evidence>
<dbReference type="Gene3D" id="1.10.287.950">
    <property type="entry name" value="Methyl-accepting chemotaxis protein"/>
    <property type="match status" value="1"/>
</dbReference>
<comment type="similarity">
    <text evidence="2">Belongs to the methyl-accepting chemotaxis (MCP) protein family.</text>
</comment>
<protein>
    <submittedName>
        <fullName evidence="7">Chemotaxis protein</fullName>
    </submittedName>
</protein>
<dbReference type="InterPro" id="IPR035965">
    <property type="entry name" value="PAS-like_dom_sf"/>
</dbReference>
<organism evidence="7 8">
    <name type="scientific">Exiguobacterium oxidotolerans</name>
    <dbReference type="NCBI Taxonomy" id="223958"/>
    <lineage>
        <taxon>Bacteria</taxon>
        <taxon>Bacillati</taxon>
        <taxon>Bacillota</taxon>
        <taxon>Bacilli</taxon>
        <taxon>Bacillales</taxon>
        <taxon>Bacillales Family XII. Incertae Sedis</taxon>
        <taxon>Exiguobacterium</taxon>
    </lineage>
</organism>
<dbReference type="Pfam" id="PF00015">
    <property type="entry name" value="MCPsignal"/>
    <property type="match status" value="1"/>
</dbReference>
<dbReference type="EMBL" id="CABWKQ010000008">
    <property type="protein sequence ID" value="VWX34352.1"/>
    <property type="molecule type" value="Genomic_DNA"/>
</dbReference>
<feature type="coiled-coil region" evidence="4">
    <location>
        <begin position="153"/>
        <end position="183"/>
    </location>
</feature>
<dbReference type="InterPro" id="IPR000700">
    <property type="entry name" value="PAS-assoc_C"/>
</dbReference>
<dbReference type="InterPro" id="IPR013656">
    <property type="entry name" value="PAS_4"/>
</dbReference>
<dbReference type="InterPro" id="IPR004090">
    <property type="entry name" value="Chemotax_Me-accpt_rcpt"/>
</dbReference>
<dbReference type="NCBIfam" id="TIGR00229">
    <property type="entry name" value="sensory_box"/>
    <property type="match status" value="1"/>
</dbReference>
<dbReference type="GO" id="GO:0004888">
    <property type="term" value="F:transmembrane signaling receptor activity"/>
    <property type="evidence" value="ECO:0007669"/>
    <property type="project" value="InterPro"/>
</dbReference>